<dbReference type="InterPro" id="IPR029069">
    <property type="entry name" value="HotDog_dom_sf"/>
</dbReference>
<evidence type="ECO:0000259" key="5">
    <source>
        <dbReference type="PROSITE" id="PS51770"/>
    </source>
</evidence>
<keyword evidence="7" id="KW-1185">Reference proteome</keyword>
<accession>A0ABM7XG66</accession>
<keyword evidence="3" id="KW-0809">Transit peptide</keyword>
<evidence type="ECO:0000313" key="7">
    <source>
        <dbReference type="Proteomes" id="UP001162734"/>
    </source>
</evidence>
<name>A0ABM7XG66_9BACT</name>
<evidence type="ECO:0000256" key="4">
    <source>
        <dbReference type="PROSITE-ProRule" id="PRU01106"/>
    </source>
</evidence>
<dbReference type="Gene3D" id="3.10.129.10">
    <property type="entry name" value="Hotdog Thioesterase"/>
    <property type="match status" value="2"/>
</dbReference>
<evidence type="ECO:0000313" key="6">
    <source>
        <dbReference type="EMBL" id="BDG10870.1"/>
    </source>
</evidence>
<organism evidence="6 7">
    <name type="scientific">Anaeromyxobacter paludicola</name>
    <dbReference type="NCBI Taxonomy" id="2918171"/>
    <lineage>
        <taxon>Bacteria</taxon>
        <taxon>Pseudomonadati</taxon>
        <taxon>Myxococcota</taxon>
        <taxon>Myxococcia</taxon>
        <taxon>Myxococcales</taxon>
        <taxon>Cystobacterineae</taxon>
        <taxon>Anaeromyxobacteraceae</taxon>
        <taxon>Anaeromyxobacter</taxon>
    </lineage>
</organism>
<dbReference type="InterPro" id="IPR033120">
    <property type="entry name" value="HOTDOG_ACOT"/>
</dbReference>
<evidence type="ECO:0000256" key="3">
    <source>
        <dbReference type="ARBA" id="ARBA00022946"/>
    </source>
</evidence>
<dbReference type="Pfam" id="PF03061">
    <property type="entry name" value="4HBT"/>
    <property type="match status" value="2"/>
</dbReference>
<sequence>MHSTETSRAEVIPLSTDLELQRRFAVLKEPIPGNLRFGALLEVLDRVAAETALEYARAVDPEAYVVTAAVDEIVLRDVADVTEDIRCLARINRVGSSSMEVGIRVESPRAHLASCYFTMVARVGKGPAARSLKLPPLTQATDAERAREARALARRETWARATQSAEELPSREEFLLLRHLHDAQDRPGFDGLLAADLVTETWERTFPEQENNWQVIFGGYIMRRAYELSHICAERVAAVRPVVAAVNRVNFFHPVQIGDKLHMTSRVAFTSGAAVCVETAIERVSRDRTARALSNSCLFTFLNVDPSLAQVDVPQIHPSNYGEDARYLEGRRNLASLSARFGQRWLGAALPRERVNPVPT</sequence>
<dbReference type="InterPro" id="IPR006683">
    <property type="entry name" value="Thioestr_dom"/>
</dbReference>
<feature type="domain" description="HotDog ACOT-type" evidence="5">
    <location>
        <begin position="14"/>
        <end position="125"/>
    </location>
</feature>
<keyword evidence="1" id="KW-0677">Repeat</keyword>
<evidence type="ECO:0000256" key="2">
    <source>
        <dbReference type="ARBA" id="ARBA00022801"/>
    </source>
</evidence>
<dbReference type="RefSeq" id="WP_248343460.1">
    <property type="nucleotide sequence ID" value="NZ_AP025592.1"/>
</dbReference>
<feature type="domain" description="HotDog ACOT-type" evidence="5">
    <location>
        <begin position="195"/>
        <end position="307"/>
    </location>
</feature>
<proteinExistence type="predicted"/>
<dbReference type="PROSITE" id="PS51770">
    <property type="entry name" value="HOTDOG_ACOT"/>
    <property type="match status" value="2"/>
</dbReference>
<reference evidence="7" key="1">
    <citation type="journal article" date="2022" name="Int. J. Syst. Evol. Microbiol.">
        <title>Anaeromyxobacter oryzae sp. nov., Anaeromyxobacter diazotrophicus sp. nov. and Anaeromyxobacter paludicola sp. nov., isolated from paddy soils.</title>
        <authorList>
            <person name="Itoh H."/>
            <person name="Xu Z."/>
            <person name="Mise K."/>
            <person name="Masuda Y."/>
            <person name="Ushijima N."/>
            <person name="Hayakawa C."/>
            <person name="Shiratori Y."/>
            <person name="Senoo K."/>
        </authorList>
    </citation>
    <scope>NUCLEOTIDE SEQUENCE [LARGE SCALE GENOMIC DNA]</scope>
    <source>
        <strain evidence="7">Red630</strain>
    </source>
</reference>
<dbReference type="SUPFAM" id="SSF54637">
    <property type="entry name" value="Thioesterase/thiol ester dehydrase-isomerase"/>
    <property type="match status" value="2"/>
</dbReference>
<dbReference type="PANTHER" id="PTHR12655:SF0">
    <property type="entry name" value="ACYL-COENZYME A THIOESTERASE 9, MITOCHONDRIAL"/>
    <property type="match status" value="1"/>
</dbReference>
<gene>
    <name evidence="6" type="ORF">AMPC_39830</name>
</gene>
<dbReference type="CDD" id="cd03442">
    <property type="entry name" value="BFIT_BACH"/>
    <property type="match status" value="2"/>
</dbReference>
<dbReference type="Proteomes" id="UP001162734">
    <property type="component" value="Chromosome"/>
</dbReference>
<protein>
    <recommendedName>
        <fullName evidence="5">HotDog ACOT-type domain-containing protein</fullName>
    </recommendedName>
</protein>
<keyword evidence="2 4" id="KW-0378">Hydrolase</keyword>
<dbReference type="PANTHER" id="PTHR12655">
    <property type="entry name" value="ACYL-COA THIOESTERASE"/>
    <property type="match status" value="1"/>
</dbReference>
<dbReference type="EMBL" id="AP025592">
    <property type="protein sequence ID" value="BDG10870.1"/>
    <property type="molecule type" value="Genomic_DNA"/>
</dbReference>
<evidence type="ECO:0000256" key="1">
    <source>
        <dbReference type="ARBA" id="ARBA00022737"/>
    </source>
</evidence>